<name>A0ABT0XNA7_9BACI</name>
<reference evidence="9" key="1">
    <citation type="submission" date="2022-06" db="EMBL/GenBank/DDBJ databases">
        <title>Alkalicoccobacillus porphyridii sp. nov., isolated from a marine red alga, Porphyridium purpureum and reclassification of Shouchella plakortidis and Shouchella gibsonii as Alkalicoccobacillus plakortidis comb. nov. and Alkalicoccobacillus gibsonii comb. nov.</title>
        <authorList>
            <person name="Kim K.H."/>
            <person name="Lee J.K."/>
            <person name="Han D.M."/>
            <person name="Baek J.H."/>
            <person name="Jeon C.O."/>
        </authorList>
    </citation>
    <scope>NUCLEOTIDE SEQUENCE</scope>
    <source>
        <strain evidence="9">DSM 19153</strain>
    </source>
</reference>
<organism evidence="9 10">
    <name type="scientific">Alkalicoccobacillus plakortidis</name>
    <dbReference type="NCBI Taxonomy" id="444060"/>
    <lineage>
        <taxon>Bacteria</taxon>
        <taxon>Bacillati</taxon>
        <taxon>Bacillota</taxon>
        <taxon>Bacilli</taxon>
        <taxon>Bacillales</taxon>
        <taxon>Bacillaceae</taxon>
        <taxon>Alkalicoccobacillus</taxon>
    </lineage>
</organism>
<gene>
    <name evidence="9" type="ORF">NDM98_15450</name>
</gene>
<comment type="caution">
    <text evidence="9">The sequence shown here is derived from an EMBL/GenBank/DDBJ whole genome shotgun (WGS) entry which is preliminary data.</text>
</comment>
<dbReference type="InterPro" id="IPR000390">
    <property type="entry name" value="Small_drug/metabolite_transptr"/>
</dbReference>
<evidence type="ECO:0000256" key="4">
    <source>
        <dbReference type="ARBA" id="ARBA00022692"/>
    </source>
</evidence>
<keyword evidence="10" id="KW-1185">Reference proteome</keyword>
<dbReference type="EMBL" id="JAMQJY010000002">
    <property type="protein sequence ID" value="MCM2676722.1"/>
    <property type="molecule type" value="Genomic_DNA"/>
</dbReference>
<dbReference type="Gene3D" id="1.10.3730.20">
    <property type="match status" value="1"/>
</dbReference>
<dbReference type="RefSeq" id="WP_251609689.1">
    <property type="nucleotide sequence ID" value="NZ_JAMQJY010000002.1"/>
</dbReference>
<evidence type="ECO:0000313" key="9">
    <source>
        <dbReference type="EMBL" id="MCM2676722.1"/>
    </source>
</evidence>
<protein>
    <submittedName>
        <fullName evidence="9">Multidrug efflux SMR transporter</fullName>
    </submittedName>
</protein>
<evidence type="ECO:0000256" key="6">
    <source>
        <dbReference type="ARBA" id="ARBA00023136"/>
    </source>
</evidence>
<evidence type="ECO:0000256" key="3">
    <source>
        <dbReference type="ARBA" id="ARBA00022475"/>
    </source>
</evidence>
<dbReference type="InterPro" id="IPR045324">
    <property type="entry name" value="Small_multidrug_res"/>
</dbReference>
<evidence type="ECO:0000313" key="10">
    <source>
        <dbReference type="Proteomes" id="UP001203665"/>
    </source>
</evidence>
<comment type="similarity">
    <text evidence="7">Belongs to the drug/metabolite transporter (DMT) superfamily. Small multidrug resistance (SMR) (TC 2.A.7.1) family.</text>
</comment>
<comment type="subcellular location">
    <subcellularLocation>
        <location evidence="1 7">Cell membrane</location>
        <topology evidence="1 7">Multi-pass membrane protein</topology>
    </subcellularLocation>
</comment>
<sequence length="114" mass="12719">MKKEYIYLIIAIIFGLCGQVLLQYSNGFTNLFYTISCLCSYFFGFSFLALAIEKLPLSISYAIWGGLGTAMSVVFGVLLFGERLSIIKITGILLIILGIVLLQLRKKELVSHIE</sequence>
<keyword evidence="5 8" id="KW-1133">Transmembrane helix</keyword>
<feature type="transmembrane region" description="Helical" evidence="8">
    <location>
        <begin position="31"/>
        <end position="52"/>
    </location>
</feature>
<keyword evidence="6 8" id="KW-0472">Membrane</keyword>
<evidence type="ECO:0000256" key="5">
    <source>
        <dbReference type="ARBA" id="ARBA00022989"/>
    </source>
</evidence>
<evidence type="ECO:0000256" key="7">
    <source>
        <dbReference type="RuleBase" id="RU003942"/>
    </source>
</evidence>
<keyword evidence="4 7" id="KW-0812">Transmembrane</keyword>
<proteinExistence type="inferred from homology"/>
<dbReference type="InterPro" id="IPR037185">
    <property type="entry name" value="EmrE-like"/>
</dbReference>
<evidence type="ECO:0000256" key="2">
    <source>
        <dbReference type="ARBA" id="ARBA00022448"/>
    </source>
</evidence>
<feature type="transmembrane region" description="Helical" evidence="8">
    <location>
        <begin position="5"/>
        <end position="25"/>
    </location>
</feature>
<keyword evidence="3" id="KW-1003">Cell membrane</keyword>
<dbReference type="PANTHER" id="PTHR30561">
    <property type="entry name" value="SMR FAMILY PROTON-DEPENDENT DRUG EFFLUX TRANSPORTER SUGE"/>
    <property type="match status" value="1"/>
</dbReference>
<evidence type="ECO:0000256" key="8">
    <source>
        <dbReference type="SAM" id="Phobius"/>
    </source>
</evidence>
<dbReference type="PANTHER" id="PTHR30561:SF1">
    <property type="entry name" value="MULTIDRUG TRANSPORTER EMRE"/>
    <property type="match status" value="1"/>
</dbReference>
<feature type="transmembrane region" description="Helical" evidence="8">
    <location>
        <begin position="59"/>
        <end position="80"/>
    </location>
</feature>
<dbReference type="Pfam" id="PF00893">
    <property type="entry name" value="Multi_Drug_Res"/>
    <property type="match status" value="1"/>
</dbReference>
<feature type="transmembrane region" description="Helical" evidence="8">
    <location>
        <begin position="86"/>
        <end position="104"/>
    </location>
</feature>
<accession>A0ABT0XNA7</accession>
<keyword evidence="2" id="KW-0813">Transport</keyword>
<evidence type="ECO:0000256" key="1">
    <source>
        <dbReference type="ARBA" id="ARBA00004651"/>
    </source>
</evidence>
<dbReference type="Proteomes" id="UP001203665">
    <property type="component" value="Unassembled WGS sequence"/>
</dbReference>
<dbReference type="SUPFAM" id="SSF103481">
    <property type="entry name" value="Multidrug resistance efflux transporter EmrE"/>
    <property type="match status" value="1"/>
</dbReference>